<reference evidence="2" key="1">
    <citation type="journal article" date="2019" name="Int. J. Syst. Evol. Microbiol.">
        <title>The Global Catalogue of Microorganisms (GCM) 10K type strain sequencing project: providing services to taxonomists for standard genome sequencing and annotation.</title>
        <authorList>
            <consortium name="The Broad Institute Genomics Platform"/>
            <consortium name="The Broad Institute Genome Sequencing Center for Infectious Disease"/>
            <person name="Wu L."/>
            <person name="Ma J."/>
        </authorList>
    </citation>
    <scope>NUCLEOTIDE SEQUENCE [LARGE SCALE GENOMIC DNA]</scope>
    <source>
        <strain evidence="2">JCM 11813</strain>
    </source>
</reference>
<protein>
    <recommendedName>
        <fullName evidence="3">SnoaL-like domain-containing protein</fullName>
    </recommendedName>
</protein>
<gene>
    <name evidence="1" type="ORF">GCM10009606_45180</name>
</gene>
<proteinExistence type="predicted"/>
<evidence type="ECO:0000313" key="2">
    <source>
        <dbReference type="Proteomes" id="UP001499979"/>
    </source>
</evidence>
<organism evidence="1 2">
    <name type="scientific">Nocardioides aquiterrae</name>
    <dbReference type="NCBI Taxonomy" id="203799"/>
    <lineage>
        <taxon>Bacteria</taxon>
        <taxon>Bacillati</taxon>
        <taxon>Actinomycetota</taxon>
        <taxon>Actinomycetes</taxon>
        <taxon>Propionibacteriales</taxon>
        <taxon>Nocardioidaceae</taxon>
        <taxon>Nocardioides</taxon>
    </lineage>
</organism>
<name>A0ABP4F9E3_9ACTN</name>
<dbReference type="RefSeq" id="WP_343910491.1">
    <property type="nucleotide sequence ID" value="NZ_BAAAJE010000030.1"/>
</dbReference>
<comment type="caution">
    <text evidence="1">The sequence shown here is derived from an EMBL/GenBank/DDBJ whole genome shotgun (WGS) entry which is preliminary data.</text>
</comment>
<keyword evidence="2" id="KW-1185">Reference proteome</keyword>
<sequence>MTTDTTDTGPRNTASRTNQELAAELVRFLETNVPPEGLFADDLFTDFTMPLWRLQAEGRDAGVRIRTDGHPGGGRVPRTRLDDTSTGFLLEVEEEWEDRGQTWYCRELMRCDVTDGTVTQISVYCTGDWDEATVARHRETVALSRP</sequence>
<accession>A0ABP4F9E3</accession>
<dbReference type="Proteomes" id="UP001499979">
    <property type="component" value="Unassembled WGS sequence"/>
</dbReference>
<dbReference type="EMBL" id="BAAAJE010000030">
    <property type="protein sequence ID" value="GAA1162233.1"/>
    <property type="molecule type" value="Genomic_DNA"/>
</dbReference>
<evidence type="ECO:0000313" key="1">
    <source>
        <dbReference type="EMBL" id="GAA1162233.1"/>
    </source>
</evidence>
<evidence type="ECO:0008006" key="3">
    <source>
        <dbReference type="Google" id="ProtNLM"/>
    </source>
</evidence>